<dbReference type="HAMAP" id="MF_00651">
    <property type="entry name" value="Nuclease_YqgF"/>
    <property type="match status" value="1"/>
</dbReference>
<evidence type="ECO:0000256" key="5">
    <source>
        <dbReference type="HAMAP-Rule" id="MF_00651"/>
    </source>
</evidence>
<sequence length="150" mass="16536">MVRILGLDVGTKTIGVALSDALGWTAQGLTTLKINTPQGDYGIDQVVEIARANDVDTIVVGLPKNMNNSIGESGERSQHFAKLLALELTDVKITLWDERLSTVAAERSLLEADLSRKKRKAVIDKMAAVFILQGYLDNPTKEHNNERRKH</sequence>
<keyword evidence="1 5" id="KW-0963">Cytoplasm</keyword>
<dbReference type="SUPFAM" id="SSF53098">
    <property type="entry name" value="Ribonuclease H-like"/>
    <property type="match status" value="1"/>
</dbReference>
<dbReference type="RefSeq" id="WP_092594424.1">
    <property type="nucleotide sequence ID" value="NZ_FNFI01000001.1"/>
</dbReference>
<keyword evidence="4 5" id="KW-0378">Hydrolase</keyword>
<evidence type="ECO:0000256" key="1">
    <source>
        <dbReference type="ARBA" id="ARBA00022490"/>
    </source>
</evidence>
<feature type="domain" description="YqgF/RNase H-like" evidence="6">
    <location>
        <begin position="2"/>
        <end position="105"/>
    </location>
</feature>
<dbReference type="GO" id="GO:0016788">
    <property type="term" value="F:hydrolase activity, acting on ester bonds"/>
    <property type="evidence" value="ECO:0007669"/>
    <property type="project" value="UniProtKB-UniRule"/>
</dbReference>
<dbReference type="Proteomes" id="UP000242700">
    <property type="component" value="Unassembled WGS sequence"/>
</dbReference>
<dbReference type="GO" id="GO:0005829">
    <property type="term" value="C:cytosol"/>
    <property type="evidence" value="ECO:0007669"/>
    <property type="project" value="TreeGrafter"/>
</dbReference>
<comment type="similarity">
    <text evidence="5">Belongs to the YqgF HJR family.</text>
</comment>
<dbReference type="CDD" id="cd16964">
    <property type="entry name" value="YqgF"/>
    <property type="match status" value="1"/>
</dbReference>
<dbReference type="GO" id="GO:0000967">
    <property type="term" value="P:rRNA 5'-end processing"/>
    <property type="evidence" value="ECO:0007669"/>
    <property type="project" value="UniProtKB-UniRule"/>
</dbReference>
<dbReference type="InterPro" id="IPR005227">
    <property type="entry name" value="YqgF"/>
</dbReference>
<dbReference type="EMBL" id="FNFI01000001">
    <property type="protein sequence ID" value="SDJ53297.1"/>
    <property type="molecule type" value="Genomic_DNA"/>
</dbReference>
<dbReference type="AlphaFoldDB" id="A0A1G8UI55"/>
<dbReference type="InterPro" id="IPR037027">
    <property type="entry name" value="YqgF/RNaseH-like_dom_sf"/>
</dbReference>
<evidence type="ECO:0000256" key="3">
    <source>
        <dbReference type="ARBA" id="ARBA00022722"/>
    </source>
</evidence>
<name>A0A1G8UI55_9STAP</name>
<dbReference type="STRING" id="586411.SAMN05216187_1015"/>
<keyword evidence="2 5" id="KW-0690">Ribosome biogenesis</keyword>
<dbReference type="Pfam" id="PF03652">
    <property type="entry name" value="RuvX"/>
    <property type="match status" value="1"/>
</dbReference>
<proteinExistence type="inferred from homology"/>
<organism evidence="7 8">
    <name type="scientific">Jeotgalicoccus aerolatus</name>
    <dbReference type="NCBI Taxonomy" id="709510"/>
    <lineage>
        <taxon>Bacteria</taxon>
        <taxon>Bacillati</taxon>
        <taxon>Bacillota</taxon>
        <taxon>Bacilli</taxon>
        <taxon>Bacillales</taxon>
        <taxon>Staphylococcaceae</taxon>
        <taxon>Jeotgalicoccus</taxon>
    </lineage>
</organism>
<dbReference type="InterPro" id="IPR012337">
    <property type="entry name" value="RNaseH-like_sf"/>
</dbReference>
<reference evidence="8" key="1">
    <citation type="submission" date="2016-10" db="EMBL/GenBank/DDBJ databases">
        <authorList>
            <person name="Varghese N."/>
            <person name="Submissions S."/>
        </authorList>
    </citation>
    <scope>NUCLEOTIDE SEQUENCE [LARGE SCALE GENOMIC DNA]</scope>
    <source>
        <strain evidence="8">CGMCC 1.8911</strain>
    </source>
</reference>
<evidence type="ECO:0000259" key="6">
    <source>
        <dbReference type="SMART" id="SM00732"/>
    </source>
</evidence>
<dbReference type="GO" id="GO:0004518">
    <property type="term" value="F:nuclease activity"/>
    <property type="evidence" value="ECO:0007669"/>
    <property type="project" value="UniProtKB-KW"/>
</dbReference>
<gene>
    <name evidence="7" type="ORF">SAMN05216187_1015</name>
</gene>
<dbReference type="PANTHER" id="PTHR33317:SF4">
    <property type="entry name" value="POLYNUCLEOTIDYL TRANSFERASE, RIBONUCLEASE H-LIKE SUPERFAMILY PROTEIN"/>
    <property type="match status" value="1"/>
</dbReference>
<dbReference type="Gene3D" id="3.30.420.140">
    <property type="entry name" value="YqgF/RNase H-like domain"/>
    <property type="match status" value="1"/>
</dbReference>
<comment type="function">
    <text evidence="5">Could be a nuclease involved in processing of the 5'-end of pre-16S rRNA.</text>
</comment>
<comment type="subcellular location">
    <subcellularLocation>
        <location evidence="5">Cytoplasm</location>
    </subcellularLocation>
</comment>
<keyword evidence="3 5" id="KW-0540">Nuclease</keyword>
<dbReference type="NCBIfam" id="TIGR00250">
    <property type="entry name" value="RNAse_H_YqgF"/>
    <property type="match status" value="1"/>
</dbReference>
<evidence type="ECO:0000256" key="2">
    <source>
        <dbReference type="ARBA" id="ARBA00022517"/>
    </source>
</evidence>
<accession>A0A1G8UI55</accession>
<dbReference type="PANTHER" id="PTHR33317">
    <property type="entry name" value="POLYNUCLEOTIDYL TRANSFERASE, RIBONUCLEASE H-LIKE SUPERFAMILY PROTEIN"/>
    <property type="match status" value="1"/>
</dbReference>
<evidence type="ECO:0000313" key="7">
    <source>
        <dbReference type="EMBL" id="SDJ53297.1"/>
    </source>
</evidence>
<dbReference type="SMART" id="SM00732">
    <property type="entry name" value="YqgFc"/>
    <property type="match status" value="1"/>
</dbReference>
<protein>
    <recommendedName>
        <fullName evidence="5">Putative pre-16S rRNA nuclease</fullName>
        <ecNumber evidence="5">3.1.-.-</ecNumber>
    </recommendedName>
</protein>
<dbReference type="InterPro" id="IPR006641">
    <property type="entry name" value="YqgF/RNaseH-like_dom"/>
</dbReference>
<evidence type="ECO:0000256" key="4">
    <source>
        <dbReference type="ARBA" id="ARBA00022801"/>
    </source>
</evidence>
<dbReference type="OrthoDB" id="9796140at2"/>
<evidence type="ECO:0000313" key="8">
    <source>
        <dbReference type="Proteomes" id="UP000242700"/>
    </source>
</evidence>
<dbReference type="EC" id="3.1.-.-" evidence="5"/>